<evidence type="ECO:0000256" key="2">
    <source>
        <dbReference type="ARBA" id="ARBA00022448"/>
    </source>
</evidence>
<dbReference type="RefSeq" id="WP_029740744.1">
    <property type="nucleotide sequence ID" value="NZ_AP019630.1"/>
</dbReference>
<keyword evidence="4 10" id="KW-0997">Cell inner membrane</keyword>
<evidence type="ECO:0000256" key="3">
    <source>
        <dbReference type="ARBA" id="ARBA00022475"/>
    </source>
</evidence>
<evidence type="ECO:0000256" key="6">
    <source>
        <dbReference type="ARBA" id="ARBA00022847"/>
    </source>
</evidence>
<dbReference type="InterPro" id="IPR020846">
    <property type="entry name" value="MFS_dom"/>
</dbReference>
<dbReference type="EMBL" id="JAELXN010000072">
    <property type="protein sequence ID" value="MBJ6597800.1"/>
    <property type="molecule type" value="Genomic_DNA"/>
</dbReference>
<dbReference type="EMBL" id="JABXRP010000002">
    <property type="protein sequence ID" value="MBA8079163.1"/>
    <property type="molecule type" value="Genomic_DNA"/>
</dbReference>
<keyword evidence="3 10" id="KW-1003">Cell membrane</keyword>
<evidence type="ECO:0000256" key="1">
    <source>
        <dbReference type="ARBA" id="ARBA00004429"/>
    </source>
</evidence>
<sequence>MNLKLQLKILSFLQFCLWGSWLTTLGSYMFVTLKFDGASIGAVYSSLGIAAVFMPTLLGIVADKWLSAKWLYMLCHLVGAGTLFMAAQVTTPGAMFMVILLNSLAYMPTLGLINTISYYRLKSADLDIVTDFPPIRIWGTIGFIMAMWGVSFAGFELSHMQLYIGAALSVVLAIFTLTLPTIPVSNQQKNQSWSTMLGLDAFALFKNKRMAIFFIFSMLLGAELQITNMFGNTFLHSFDNNPLFSGSFIVEHASVMMSISQISETLFILTIPFFLSRYGIKNVMLISIAAWMLRFGLFAYGDPSAFGTVLLVLSMIVYGCAFDFFNISGSVFVEKEVKPEIRASAQGMFLMMTNGFGCILGGVVSGKVVEMYTTNGITNWQPVWLIFAAYSLVLFFAFIALFKYKHVREPHGAQPIAH</sequence>
<keyword evidence="5 10" id="KW-0812">Transmembrane</keyword>
<evidence type="ECO:0000313" key="15">
    <source>
        <dbReference type="EMBL" id="QYD26174.1"/>
    </source>
</evidence>
<evidence type="ECO:0000313" key="16">
    <source>
        <dbReference type="Proteomes" id="UP000533461"/>
    </source>
</evidence>
<dbReference type="SUPFAM" id="SSF103473">
    <property type="entry name" value="MFS general substrate transporter"/>
    <property type="match status" value="1"/>
</dbReference>
<dbReference type="PANTHER" id="PTHR23522">
    <property type="entry name" value="BLL5896 PROTEIN"/>
    <property type="match status" value="1"/>
</dbReference>
<dbReference type="EMBL" id="CP080107">
    <property type="protein sequence ID" value="QYD26174.1"/>
    <property type="molecule type" value="Genomic_DNA"/>
</dbReference>
<dbReference type="Pfam" id="PF03825">
    <property type="entry name" value="Nuc_H_symport"/>
    <property type="match status" value="1"/>
</dbReference>
<evidence type="ECO:0000256" key="8">
    <source>
        <dbReference type="ARBA" id="ARBA00023136"/>
    </source>
</evidence>
<feature type="transmembrane region" description="Helical" evidence="10">
    <location>
        <begin position="12"/>
        <end position="31"/>
    </location>
</feature>
<dbReference type="GeneID" id="75135293"/>
<dbReference type="Proteomes" id="UP000826990">
    <property type="component" value="Chromosome"/>
</dbReference>
<dbReference type="EMBL" id="JAUPXB010000001">
    <property type="protein sequence ID" value="MDO7922192.1"/>
    <property type="molecule type" value="Genomic_DNA"/>
</dbReference>
<dbReference type="FunFam" id="1.20.1250.20:FF:000012">
    <property type="entry name" value="Nucleoside permease NupG"/>
    <property type="match status" value="1"/>
</dbReference>
<keyword evidence="6 10" id="KW-0769">Symport</keyword>
<evidence type="ECO:0000313" key="14">
    <source>
        <dbReference type="EMBL" id="MDO7922192.1"/>
    </source>
</evidence>
<dbReference type="GO" id="GO:0015212">
    <property type="term" value="F:cytidine transmembrane transporter activity"/>
    <property type="evidence" value="ECO:0007669"/>
    <property type="project" value="TreeGrafter"/>
</dbReference>
<dbReference type="InterPro" id="IPR004740">
    <property type="entry name" value="Nuc_H_symport"/>
</dbReference>
<evidence type="ECO:0000259" key="11">
    <source>
        <dbReference type="PROSITE" id="PS50850"/>
    </source>
</evidence>
<feature type="transmembrane region" description="Helical" evidence="10">
    <location>
        <begin position="70"/>
        <end position="89"/>
    </location>
</feature>
<feature type="transmembrane region" description="Helical" evidence="10">
    <location>
        <begin position="282"/>
        <end position="300"/>
    </location>
</feature>
<dbReference type="Proteomes" id="UP000533461">
    <property type="component" value="Unassembled WGS sequence"/>
</dbReference>
<dbReference type="NCBIfam" id="TIGR00889">
    <property type="entry name" value="2A0110"/>
    <property type="match status" value="1"/>
</dbReference>
<feature type="transmembrane region" description="Helical" evidence="10">
    <location>
        <begin position="211"/>
        <end position="235"/>
    </location>
</feature>
<keyword evidence="8 10" id="KW-0472">Membrane</keyword>
<dbReference type="PROSITE" id="PS50850">
    <property type="entry name" value="MFS"/>
    <property type="match status" value="1"/>
</dbReference>
<dbReference type="HAMAP" id="MF_02049">
    <property type="entry name" value="NupG"/>
    <property type="match status" value="1"/>
</dbReference>
<evidence type="ECO:0000256" key="9">
    <source>
        <dbReference type="ARBA" id="ARBA00061021"/>
    </source>
</evidence>
<keyword evidence="2 10" id="KW-0813">Transport</keyword>
<comment type="function">
    <text evidence="10">Broad-specificity transporter of purine and pyrimidine nucleosides. Transport is driven by a proton motive force.</text>
</comment>
<reference evidence="15" key="3">
    <citation type="submission" date="2021-07" db="EMBL/GenBank/DDBJ databases">
        <title>Characterization of Emerging Pathogens Carrying KPC-2 Gene in IncP-6 Plasmids Isolated from Urban Sewage in Argentina.</title>
        <authorList>
            <person name="Ghiglione B."/>
            <person name="Haim M.S."/>
            <person name="Dropa M."/>
        </authorList>
    </citation>
    <scope>NUCLEOTIDE SEQUENCE</scope>
    <source>
        <strain evidence="15">WW-19C</strain>
    </source>
</reference>
<accession>A0A263VNM9</accession>
<dbReference type="PANTHER" id="PTHR23522:SF4">
    <property type="entry name" value="NUCLEOSIDE PERMEASE NUPG-RELATED"/>
    <property type="match status" value="1"/>
</dbReference>
<feature type="domain" description="Major facilitator superfamily (MFS) profile" evidence="11">
    <location>
        <begin position="209"/>
        <end position="418"/>
    </location>
</feature>
<dbReference type="GO" id="GO:0005886">
    <property type="term" value="C:plasma membrane"/>
    <property type="evidence" value="ECO:0007669"/>
    <property type="project" value="UniProtKB-SubCell"/>
</dbReference>
<reference evidence="12 16" key="1">
    <citation type="submission" date="2020-06" db="EMBL/GenBank/DDBJ databases">
        <title>REHAB project genomes.</title>
        <authorList>
            <person name="Shaw L.P."/>
        </authorList>
    </citation>
    <scope>NUCLEOTIDE SEQUENCE [LARGE SCALE GENOMIC DNA]</scope>
    <source>
        <strain evidence="12 16">RHBSTW-00074</strain>
    </source>
</reference>
<evidence type="ECO:0000313" key="13">
    <source>
        <dbReference type="EMBL" id="MBJ6597800.1"/>
    </source>
</evidence>
<feature type="transmembrane region" description="Helical" evidence="10">
    <location>
        <begin position="95"/>
        <end position="116"/>
    </location>
</feature>
<dbReference type="InterPro" id="IPR036259">
    <property type="entry name" value="MFS_trans_sf"/>
</dbReference>
<dbReference type="FunFam" id="1.20.1250.20:FF:000015">
    <property type="entry name" value="Nucleoside permease NupG"/>
    <property type="match status" value="1"/>
</dbReference>
<feature type="transmembrane region" description="Helical" evidence="10">
    <location>
        <begin position="348"/>
        <end position="369"/>
    </location>
</feature>
<reference evidence="14" key="4">
    <citation type="submission" date="2023-07" db="EMBL/GenBank/DDBJ databases">
        <title>Isolates cultured from stool samples of acute diarrhea patients.</title>
        <authorList>
            <person name="Jiang S."/>
        </authorList>
    </citation>
    <scope>NUCLEOTIDE SEQUENCE</scope>
    <source>
        <strain evidence="14">L4424</strain>
    </source>
</reference>
<feature type="transmembrane region" description="Helical" evidence="10">
    <location>
        <begin position="255"/>
        <end position="275"/>
    </location>
</feature>
<dbReference type="InterPro" id="IPR033667">
    <property type="entry name" value="NupG"/>
</dbReference>
<evidence type="ECO:0000256" key="5">
    <source>
        <dbReference type="ARBA" id="ARBA00022692"/>
    </source>
</evidence>
<dbReference type="Proteomes" id="UP001176432">
    <property type="component" value="Unassembled WGS sequence"/>
</dbReference>
<organism evidence="13 17">
    <name type="scientific">Enterobacter asburiae</name>
    <dbReference type="NCBI Taxonomy" id="61645"/>
    <lineage>
        <taxon>Bacteria</taxon>
        <taxon>Pseudomonadati</taxon>
        <taxon>Pseudomonadota</taxon>
        <taxon>Gammaproteobacteria</taxon>
        <taxon>Enterobacterales</taxon>
        <taxon>Enterobacteriaceae</taxon>
        <taxon>Enterobacter</taxon>
        <taxon>Enterobacter cloacae complex</taxon>
    </lineage>
</organism>
<dbReference type="Proteomes" id="UP000641429">
    <property type="component" value="Unassembled WGS sequence"/>
</dbReference>
<feature type="transmembrane region" description="Helical" evidence="10">
    <location>
        <begin position="381"/>
        <end position="402"/>
    </location>
</feature>
<evidence type="ECO:0000256" key="10">
    <source>
        <dbReference type="HAMAP-Rule" id="MF_02049"/>
    </source>
</evidence>
<protein>
    <recommendedName>
        <fullName evidence="10">Nucleoside permease NupG</fullName>
    </recommendedName>
</protein>
<comment type="similarity">
    <text evidence="9 10">Belongs to the major facilitator superfamily. Nucleoside:H(+) symporter (NHS) (TC 2.A.1.10) family.</text>
</comment>
<dbReference type="GO" id="GO:0015213">
    <property type="term" value="F:uridine transmembrane transporter activity"/>
    <property type="evidence" value="ECO:0007669"/>
    <property type="project" value="TreeGrafter"/>
</dbReference>
<proteinExistence type="inferred from homology"/>
<dbReference type="AlphaFoldDB" id="A0A263VNM9"/>
<feature type="transmembrane region" description="Helical" evidence="10">
    <location>
        <begin position="137"/>
        <end position="155"/>
    </location>
</feature>
<gene>
    <name evidence="10" type="primary">nupG</name>
    <name evidence="12" type="ORF">HV056_21895</name>
    <name evidence="13" type="ORF">JGT27_19085</name>
    <name evidence="15" type="ORF">KZX48_19540</name>
    <name evidence="14" type="ORF">Q5934_11855</name>
</gene>
<name>A0A263VNM9_ENTAS</name>
<evidence type="ECO:0000256" key="7">
    <source>
        <dbReference type="ARBA" id="ARBA00022989"/>
    </source>
</evidence>
<dbReference type="Gene3D" id="1.20.1250.20">
    <property type="entry name" value="MFS general substrate transporter like domains"/>
    <property type="match status" value="2"/>
</dbReference>
<keyword evidence="7 10" id="KW-1133">Transmembrane helix</keyword>
<feature type="transmembrane region" description="Helical" evidence="10">
    <location>
        <begin position="161"/>
        <end position="182"/>
    </location>
</feature>
<dbReference type="GO" id="GO:0015506">
    <property type="term" value="F:nucleoside:proton symporter activity"/>
    <property type="evidence" value="ECO:0007669"/>
    <property type="project" value="UniProtKB-UniRule"/>
</dbReference>
<feature type="transmembrane region" description="Helical" evidence="10">
    <location>
        <begin position="37"/>
        <end position="58"/>
    </location>
</feature>
<feature type="transmembrane region" description="Helical" evidence="10">
    <location>
        <begin position="306"/>
        <end position="327"/>
    </location>
</feature>
<evidence type="ECO:0000256" key="4">
    <source>
        <dbReference type="ARBA" id="ARBA00022519"/>
    </source>
</evidence>
<reference evidence="13" key="2">
    <citation type="submission" date="2020-12" db="EMBL/GenBank/DDBJ databases">
        <title>Molecular epidemiology of VIM- metallo-b-lactamase-producing Enterobacter cloacae complex isolated in France between 2015 and 2018.</title>
        <authorList>
            <person name="Emeraud C."/>
            <person name="Petit C."/>
            <person name="Bonnin R."/>
            <person name="Naas T."/>
            <person name="Dortet L."/>
        </authorList>
    </citation>
    <scope>NUCLEOTIDE SEQUENCE</scope>
    <source>
        <strain evidence="13">170C2</strain>
    </source>
</reference>
<accession>A0A0F3XNW7</accession>
<evidence type="ECO:0000313" key="12">
    <source>
        <dbReference type="EMBL" id="MBA8079163.1"/>
    </source>
</evidence>
<comment type="subcellular location">
    <subcellularLocation>
        <location evidence="1 10">Cell inner membrane</location>
        <topology evidence="1 10">Multi-pass membrane protein</topology>
    </subcellularLocation>
</comment>
<evidence type="ECO:0000313" key="17">
    <source>
        <dbReference type="Proteomes" id="UP000641429"/>
    </source>
</evidence>
<dbReference type="CDD" id="cd06177">
    <property type="entry name" value="MFS_NHS"/>
    <property type="match status" value="1"/>
</dbReference>